<name>A0ABW0EQU3_9PSEU</name>
<dbReference type="Gene3D" id="1.50.10.10">
    <property type="match status" value="1"/>
</dbReference>
<comment type="caution">
    <text evidence="12">The sequence shown here is derived from an EMBL/GenBank/DDBJ whole genome shotgun (WGS) entry which is preliminary data.</text>
</comment>
<protein>
    <recommendedName>
        <fullName evidence="8">Endoglucanase</fullName>
        <ecNumber evidence="8">3.2.1.4</ecNumber>
    </recommendedName>
</protein>
<evidence type="ECO:0000256" key="4">
    <source>
        <dbReference type="ARBA" id="ARBA00023295"/>
    </source>
</evidence>
<feature type="active site" evidence="6">
    <location>
        <position position="686"/>
    </location>
</feature>
<evidence type="ECO:0000313" key="12">
    <source>
        <dbReference type="EMBL" id="MFC5289778.1"/>
    </source>
</evidence>
<dbReference type="PROSITE" id="PS00592">
    <property type="entry name" value="GH9_2"/>
    <property type="match status" value="1"/>
</dbReference>
<dbReference type="EMBL" id="JBHSKF010000012">
    <property type="protein sequence ID" value="MFC5289778.1"/>
    <property type="molecule type" value="Genomic_DNA"/>
</dbReference>
<dbReference type="Gene3D" id="2.60.40.10">
    <property type="entry name" value="Immunoglobulins"/>
    <property type="match status" value="2"/>
</dbReference>
<dbReference type="PROSITE" id="PS00698">
    <property type="entry name" value="GH9_3"/>
    <property type="match status" value="1"/>
</dbReference>
<keyword evidence="8" id="KW-0136">Cellulose degradation</keyword>
<dbReference type="Pfam" id="PF02927">
    <property type="entry name" value="CelD_N"/>
    <property type="match status" value="1"/>
</dbReference>
<dbReference type="InterPro" id="IPR001919">
    <property type="entry name" value="CBD2"/>
</dbReference>
<evidence type="ECO:0000256" key="7">
    <source>
        <dbReference type="PROSITE-ProRule" id="PRU10060"/>
    </source>
</evidence>
<dbReference type="Proteomes" id="UP001596157">
    <property type="component" value="Unassembled WGS sequence"/>
</dbReference>
<dbReference type="CDD" id="cd00063">
    <property type="entry name" value="FN3"/>
    <property type="match status" value="1"/>
</dbReference>
<dbReference type="Gene3D" id="2.60.40.290">
    <property type="match status" value="1"/>
</dbReference>
<dbReference type="InterPro" id="IPR004197">
    <property type="entry name" value="Cellulase_Ig-like"/>
</dbReference>
<gene>
    <name evidence="12" type="ORF">ACFPM7_22220</name>
</gene>
<feature type="domain" description="CBM2" evidence="11">
    <location>
        <begin position="861"/>
        <end position="968"/>
    </location>
</feature>
<dbReference type="SMART" id="SM00637">
    <property type="entry name" value="CBD_II"/>
    <property type="match status" value="1"/>
</dbReference>
<accession>A0ABW0EQU3</accession>
<dbReference type="InterPro" id="IPR033126">
    <property type="entry name" value="Glyco_hydro_9_Asp/Glu_AS"/>
</dbReference>
<evidence type="ECO:0000259" key="11">
    <source>
        <dbReference type="PROSITE" id="PS51173"/>
    </source>
</evidence>
<proteinExistence type="inferred from homology"/>
<dbReference type="PROSITE" id="PS51318">
    <property type="entry name" value="TAT"/>
    <property type="match status" value="1"/>
</dbReference>
<comment type="catalytic activity">
    <reaction evidence="8">
        <text>Endohydrolysis of (1-&gt;4)-beta-D-glucosidic linkages in cellulose, lichenin and cereal beta-D-glucans.</text>
        <dbReference type="EC" id="3.2.1.4"/>
    </reaction>
</comment>
<dbReference type="InterPro" id="IPR008928">
    <property type="entry name" value="6-hairpin_glycosidase_sf"/>
</dbReference>
<dbReference type="PROSITE" id="PS51173">
    <property type="entry name" value="CBM2"/>
    <property type="match status" value="1"/>
</dbReference>
<dbReference type="InterPro" id="IPR008965">
    <property type="entry name" value="CBM2/CBM3_carb-bd_dom_sf"/>
</dbReference>
<evidence type="ECO:0000256" key="6">
    <source>
        <dbReference type="PROSITE-ProRule" id="PRU10059"/>
    </source>
</evidence>
<dbReference type="InterPro" id="IPR003305">
    <property type="entry name" value="CenC_carb-bd"/>
</dbReference>
<evidence type="ECO:0000259" key="10">
    <source>
        <dbReference type="PROSITE" id="PS50853"/>
    </source>
</evidence>
<dbReference type="Pfam" id="PF00553">
    <property type="entry name" value="CBM_2"/>
    <property type="match status" value="1"/>
</dbReference>
<dbReference type="SUPFAM" id="SSF49785">
    <property type="entry name" value="Galactose-binding domain-like"/>
    <property type="match status" value="1"/>
</dbReference>
<dbReference type="InterPro" id="IPR013783">
    <property type="entry name" value="Ig-like_fold"/>
</dbReference>
<dbReference type="InterPro" id="IPR003961">
    <property type="entry name" value="FN3_dom"/>
</dbReference>
<comment type="similarity">
    <text evidence="1 6 8">Belongs to the glycosyl hydrolase 9 (cellulase E) family.</text>
</comment>
<dbReference type="SUPFAM" id="SSF81296">
    <property type="entry name" value="E set domains"/>
    <property type="match status" value="1"/>
</dbReference>
<dbReference type="PROSITE" id="PS50853">
    <property type="entry name" value="FN3"/>
    <property type="match status" value="1"/>
</dbReference>
<dbReference type="InterPro" id="IPR014756">
    <property type="entry name" value="Ig_E-set"/>
</dbReference>
<dbReference type="InterPro" id="IPR008979">
    <property type="entry name" value="Galactose-bd-like_sf"/>
</dbReference>
<dbReference type="Pfam" id="PF00759">
    <property type="entry name" value="Glyco_hydro_9"/>
    <property type="match status" value="1"/>
</dbReference>
<dbReference type="PANTHER" id="PTHR22298">
    <property type="entry name" value="ENDO-1,4-BETA-GLUCANASE"/>
    <property type="match status" value="1"/>
</dbReference>
<dbReference type="SUPFAM" id="SSF49384">
    <property type="entry name" value="Carbohydrate-binding domain"/>
    <property type="match status" value="1"/>
</dbReference>
<dbReference type="SUPFAM" id="SSF49265">
    <property type="entry name" value="Fibronectin type III"/>
    <property type="match status" value="1"/>
</dbReference>
<dbReference type="Pfam" id="PF00041">
    <property type="entry name" value="fn3"/>
    <property type="match status" value="1"/>
</dbReference>
<dbReference type="InterPro" id="IPR001701">
    <property type="entry name" value="Glyco_hydro_9"/>
</dbReference>
<evidence type="ECO:0000256" key="5">
    <source>
        <dbReference type="ARBA" id="ARBA00023326"/>
    </source>
</evidence>
<evidence type="ECO:0000256" key="8">
    <source>
        <dbReference type="RuleBase" id="RU361166"/>
    </source>
</evidence>
<feature type="active site" evidence="7">
    <location>
        <position position="743"/>
    </location>
</feature>
<evidence type="ECO:0000313" key="13">
    <source>
        <dbReference type="Proteomes" id="UP001596157"/>
    </source>
</evidence>
<keyword evidence="2 6" id="KW-0378">Hydrolase</keyword>
<dbReference type="GO" id="GO:0016787">
    <property type="term" value="F:hydrolase activity"/>
    <property type="evidence" value="ECO:0007669"/>
    <property type="project" value="UniProtKB-KW"/>
</dbReference>
<feature type="domain" description="Fibronectin type-III" evidence="10">
    <location>
        <begin position="775"/>
        <end position="864"/>
    </location>
</feature>
<dbReference type="InterPro" id="IPR018221">
    <property type="entry name" value="Glyco_hydro_9_His_AS"/>
</dbReference>
<dbReference type="RefSeq" id="WP_378249630.1">
    <property type="nucleotide sequence ID" value="NZ_JBHSKF010000012.1"/>
</dbReference>
<dbReference type="CDD" id="cd02850">
    <property type="entry name" value="E_set_Cellulase_N"/>
    <property type="match status" value="1"/>
</dbReference>
<dbReference type="Pfam" id="PF02018">
    <property type="entry name" value="CBM_4_9"/>
    <property type="match status" value="1"/>
</dbReference>
<dbReference type="EC" id="3.2.1.4" evidence="8"/>
<dbReference type="Gene3D" id="2.60.120.260">
    <property type="entry name" value="Galactose-binding domain-like"/>
    <property type="match status" value="1"/>
</dbReference>
<dbReference type="InterPro" id="IPR036116">
    <property type="entry name" value="FN3_sf"/>
</dbReference>
<sequence length="968" mass="101058">MLSSKRPRSRLVRRVGIAGAAALVASAVVTTVTTLPAFADPPYERVVGGQFAGATPDPFWNGTGTTGRVVNGEFCTQVPGGTANPWDALIGQNGVPFEAGQSYTLTFDAHATTPQPVGAGAGEGVAPYREIARRTFDLTTQKQTFTFTFTSELDFPEAGPGQVTFHLGGQAAANTVCIDNVSLVGGVIPPGGAPDPVPAVKVNQVAYVPSAAKRASVTSDSATPLTWTLRDAAGASVATGQTRVIGDDALAGESVHTIDFSAYETPGAGYTIAVGEDVSAPFDIGVEQIQSLREASLSFFYHQRSGIEIEAQYVGEEYARPAGHIGVAPNKGDTSVPCRPNTGCSYSLDVSGGWYDAGDHGKYVVNGGISVWQLLNLYERSAAFGDADAFGDGSLAIPENDNGVADLLDEARWEVEFLLSMQAPAGSVNAGWVHHKMHDESWTGLPMLPHQDDRARYLAPVSTAATLNMAAVAAQAARLWADIDPAFSARALAAARTAYSTAKTNPVKLADPNDGTGGGPYNDNVVTDEFYWAAAELFATTGEAGYRADVTGSEHYKGTSITTRGFDWGGTGPLGDITLTVVDTDLPAADLASIESAITDTADAHLANMATQGYPAPYEEPTGDYVWGSNGLIANNGVIIALAHDLTGEARYRDGVFEALTYLLGRNPMDTSYVTGYGDNPVRNPHHRTWANQLDPSTPTAPPGILSGGPNTGLQDPIAARLLPGCAPQKCFIDHIEAWSVNEITVNWNSAFAWLAGWAAENAEAAPPQDTPPTVPGTPVASDVTATSVKLTWTASTDDNGVAGYDVLRFQGDAISVAASVTGTTATLSGLTPNTEYTYAVRAKDTAGQMSPHSAKVTARTTGGASGCTVVYTAHSWDKGFTASVTLTNSGTTAWSNWTLDFAFPGDQKLTHGWSATWAQSGKKVTAKNLAWNGAVRPGQSISVGFNGSHPGTNPNPSAFTVNGSACG</sequence>
<evidence type="ECO:0000256" key="3">
    <source>
        <dbReference type="ARBA" id="ARBA00023277"/>
    </source>
</evidence>
<keyword evidence="4 6" id="KW-0326">Glycosidase</keyword>
<organism evidence="12 13">
    <name type="scientific">Actinokineospora guangxiensis</name>
    <dbReference type="NCBI Taxonomy" id="1490288"/>
    <lineage>
        <taxon>Bacteria</taxon>
        <taxon>Bacillati</taxon>
        <taxon>Actinomycetota</taxon>
        <taxon>Actinomycetes</taxon>
        <taxon>Pseudonocardiales</taxon>
        <taxon>Pseudonocardiaceae</taxon>
        <taxon>Actinokineospora</taxon>
    </lineage>
</organism>
<reference evidence="13" key="1">
    <citation type="journal article" date="2019" name="Int. J. Syst. Evol. Microbiol.">
        <title>The Global Catalogue of Microorganisms (GCM) 10K type strain sequencing project: providing services to taxonomists for standard genome sequencing and annotation.</title>
        <authorList>
            <consortium name="The Broad Institute Genomics Platform"/>
            <consortium name="The Broad Institute Genome Sequencing Center for Infectious Disease"/>
            <person name="Wu L."/>
            <person name="Ma J."/>
        </authorList>
    </citation>
    <scope>NUCLEOTIDE SEQUENCE [LARGE SCALE GENOMIC DNA]</scope>
    <source>
        <strain evidence="13">CCUG 59778</strain>
    </source>
</reference>
<dbReference type="InterPro" id="IPR012341">
    <property type="entry name" value="6hp_glycosidase-like_sf"/>
</dbReference>
<dbReference type="InterPro" id="IPR012291">
    <property type="entry name" value="CBM2_carb-bd_dom_sf"/>
</dbReference>
<feature type="region of interest" description="Disordered" evidence="9">
    <location>
        <begin position="948"/>
        <end position="968"/>
    </location>
</feature>
<dbReference type="InterPro" id="IPR006311">
    <property type="entry name" value="TAT_signal"/>
</dbReference>
<evidence type="ECO:0000256" key="2">
    <source>
        <dbReference type="ARBA" id="ARBA00022801"/>
    </source>
</evidence>
<dbReference type="SMART" id="SM00060">
    <property type="entry name" value="FN3"/>
    <property type="match status" value="1"/>
</dbReference>
<feature type="active site" evidence="7">
    <location>
        <position position="734"/>
    </location>
</feature>
<keyword evidence="3 6" id="KW-0119">Carbohydrate metabolism</keyword>
<evidence type="ECO:0000256" key="9">
    <source>
        <dbReference type="SAM" id="MobiDB-lite"/>
    </source>
</evidence>
<keyword evidence="5 6" id="KW-0624">Polysaccharide degradation</keyword>
<keyword evidence="13" id="KW-1185">Reference proteome</keyword>
<dbReference type="SUPFAM" id="SSF48208">
    <property type="entry name" value="Six-hairpin glycosidases"/>
    <property type="match status" value="1"/>
</dbReference>
<evidence type="ECO:0000256" key="1">
    <source>
        <dbReference type="ARBA" id="ARBA00007072"/>
    </source>
</evidence>